<evidence type="ECO:0000313" key="2">
    <source>
        <dbReference type="Proteomes" id="UP000233551"/>
    </source>
</evidence>
<evidence type="ECO:0008006" key="3">
    <source>
        <dbReference type="Google" id="ProtNLM"/>
    </source>
</evidence>
<accession>A0A2I0KUW3</accession>
<dbReference type="Proteomes" id="UP000233551">
    <property type="component" value="Unassembled WGS sequence"/>
</dbReference>
<gene>
    <name evidence="1" type="ORF">CRG98_007332</name>
</gene>
<comment type="caution">
    <text evidence="1">The sequence shown here is derived from an EMBL/GenBank/DDBJ whole genome shotgun (WGS) entry which is preliminary data.</text>
</comment>
<reference evidence="1 2" key="1">
    <citation type="submission" date="2017-11" db="EMBL/GenBank/DDBJ databases">
        <title>De-novo sequencing of pomegranate (Punica granatum L.) genome.</title>
        <authorList>
            <person name="Akparov Z."/>
            <person name="Amiraslanov A."/>
            <person name="Hajiyeva S."/>
            <person name="Abbasov M."/>
            <person name="Kaur K."/>
            <person name="Hamwieh A."/>
            <person name="Solovyev V."/>
            <person name="Salamov A."/>
            <person name="Braich B."/>
            <person name="Kosarev P."/>
            <person name="Mahmoud A."/>
            <person name="Hajiyev E."/>
            <person name="Babayeva S."/>
            <person name="Izzatullayeva V."/>
            <person name="Mammadov A."/>
            <person name="Mammadov A."/>
            <person name="Sharifova S."/>
            <person name="Ojaghi J."/>
            <person name="Eynullazada K."/>
            <person name="Bayramov B."/>
            <person name="Abdulazimova A."/>
            <person name="Shahmuradov I."/>
        </authorList>
    </citation>
    <scope>NUCLEOTIDE SEQUENCE [LARGE SCALE GENOMIC DNA]</scope>
    <source>
        <strain evidence="2">cv. AG2017</strain>
        <tissue evidence="1">Leaf</tissue>
    </source>
</reference>
<dbReference type="AlphaFoldDB" id="A0A2I0KUW3"/>
<evidence type="ECO:0000313" key="1">
    <source>
        <dbReference type="EMBL" id="PKI72258.1"/>
    </source>
</evidence>
<sequence length="338" mass="38702">MDRSHPCLRLDVFITPSADITRLWNTFRPVDRAFLQLIIGDLPLLADSPIDWTLLRTAISFWDTQRVVFSFQGSELAKNTRYSFSGPCRPTTSWCPTSVSAPHRDYTNWIQFFKRLTPAQFLWAARWNPGGPMTIGCPSVIGLPLISHLGSTLVFPARVIRQLSGLQDIPIEADRSPYRFVWMDIIALLPDRVLRIREVRRLWGTRTIQELYFPEHPTDDERAFSATVAYVAQFHPQGLTPVRRRHLPQIPHASQAGIPNAESSVQGAIRTELQSIREERDRLRCELVDIRAELTAHRELQSELAQIRVRIANQDWEIAHLSATLDRARAKAHKVSHP</sequence>
<keyword evidence="2" id="KW-1185">Reference proteome</keyword>
<dbReference type="EMBL" id="PGOL01000332">
    <property type="protein sequence ID" value="PKI72258.1"/>
    <property type="molecule type" value="Genomic_DNA"/>
</dbReference>
<name>A0A2I0KUW3_PUNGR</name>
<proteinExistence type="predicted"/>
<protein>
    <recommendedName>
        <fullName evidence="3">Aminotransferase-like plant mobile domain-containing protein</fullName>
    </recommendedName>
</protein>
<organism evidence="1 2">
    <name type="scientific">Punica granatum</name>
    <name type="common">Pomegranate</name>
    <dbReference type="NCBI Taxonomy" id="22663"/>
    <lineage>
        <taxon>Eukaryota</taxon>
        <taxon>Viridiplantae</taxon>
        <taxon>Streptophyta</taxon>
        <taxon>Embryophyta</taxon>
        <taxon>Tracheophyta</taxon>
        <taxon>Spermatophyta</taxon>
        <taxon>Magnoliopsida</taxon>
        <taxon>eudicotyledons</taxon>
        <taxon>Gunneridae</taxon>
        <taxon>Pentapetalae</taxon>
        <taxon>rosids</taxon>
        <taxon>malvids</taxon>
        <taxon>Myrtales</taxon>
        <taxon>Lythraceae</taxon>
        <taxon>Punica</taxon>
    </lineage>
</organism>